<dbReference type="AlphaFoldDB" id="A0A813H673"/>
<sequence length="433" mass="45919">LQHVLLLTDGVPNMNPPRGIIEMLKRMKQKGAGARLPCTVNTFGFGYELDSELLDQIAGLGSGSYAFIPDAGFVGTVFVNAVTNLLVTMATNVTLTLEPLSGAALASSEAVAAGLPAKAVGNTVQVELQSLQFGQSKDVLLRLLAPTEGTEAAALRVTVQYCTRMGGDPMQVVVSSELKALSAPSAAASAQRCRVLFVDGVGKAMAMLKQSKLDKLQEKPLQLPEAQEHIKQLVQTISAVASAGSEALPALLEDLSGQVAEAFSKEEWYAKWDPGVQHYGGNLFGTLRDQADEACSGQRSQLLLPQLPAPSMAAYYDRYAGCIDGLPYHPVLSDGAWRFPSDLAAVEELECDSVFTFVLADGAAAFVVEGVSCVSLGHGLQEGVARHPYLGSPKVLEDLSRFPGFRSGLVDLPSESVIRDETGLICGLRPSRI</sequence>
<comment type="caution">
    <text evidence="2">The sequence shown here is derived from an EMBL/GenBank/DDBJ whole genome shotgun (WGS) entry which is preliminary data.</text>
</comment>
<keyword evidence="3" id="KW-1185">Reference proteome</keyword>
<dbReference type="Gene3D" id="3.40.50.410">
    <property type="entry name" value="von Willebrand factor, type A domain"/>
    <property type="match status" value="1"/>
</dbReference>
<gene>
    <name evidence="2" type="ORF">PGLA1383_LOCUS49173</name>
</gene>
<dbReference type="Proteomes" id="UP000654075">
    <property type="component" value="Unassembled WGS sequence"/>
</dbReference>
<name>A0A813H673_POLGL</name>
<dbReference type="OrthoDB" id="10264538at2759"/>
<dbReference type="EMBL" id="CAJNNV010030693">
    <property type="protein sequence ID" value="CAE8633263.1"/>
    <property type="molecule type" value="Genomic_DNA"/>
</dbReference>
<evidence type="ECO:0000313" key="2">
    <source>
        <dbReference type="EMBL" id="CAE8633263.1"/>
    </source>
</evidence>
<feature type="non-terminal residue" evidence="2">
    <location>
        <position position="433"/>
    </location>
</feature>
<dbReference type="InterPro" id="IPR036465">
    <property type="entry name" value="vWFA_dom_sf"/>
</dbReference>
<feature type="domain" description="Vint" evidence="1">
    <location>
        <begin position="327"/>
        <end position="427"/>
    </location>
</feature>
<protein>
    <recommendedName>
        <fullName evidence="1">Vint domain-containing protein</fullName>
    </recommendedName>
</protein>
<dbReference type="SUPFAM" id="SSF53300">
    <property type="entry name" value="vWA-like"/>
    <property type="match status" value="1"/>
</dbReference>
<accession>A0A813H673</accession>
<evidence type="ECO:0000259" key="1">
    <source>
        <dbReference type="Pfam" id="PF14623"/>
    </source>
</evidence>
<reference evidence="2" key="1">
    <citation type="submission" date="2021-02" db="EMBL/GenBank/DDBJ databases">
        <authorList>
            <person name="Dougan E. K."/>
            <person name="Rhodes N."/>
            <person name="Thang M."/>
            <person name="Chan C."/>
        </authorList>
    </citation>
    <scope>NUCLEOTIDE SEQUENCE</scope>
</reference>
<evidence type="ECO:0000313" key="3">
    <source>
        <dbReference type="Proteomes" id="UP000654075"/>
    </source>
</evidence>
<organism evidence="2 3">
    <name type="scientific">Polarella glacialis</name>
    <name type="common">Dinoflagellate</name>
    <dbReference type="NCBI Taxonomy" id="89957"/>
    <lineage>
        <taxon>Eukaryota</taxon>
        <taxon>Sar</taxon>
        <taxon>Alveolata</taxon>
        <taxon>Dinophyceae</taxon>
        <taxon>Suessiales</taxon>
        <taxon>Suessiaceae</taxon>
        <taxon>Polarella</taxon>
    </lineage>
</organism>
<dbReference type="InterPro" id="IPR039510">
    <property type="entry name" value="Vint_dom"/>
</dbReference>
<proteinExistence type="predicted"/>
<dbReference type="Pfam" id="PF14623">
    <property type="entry name" value="Vint"/>
    <property type="match status" value="1"/>
</dbReference>